<protein>
    <submittedName>
        <fullName evidence="1">Uncharacterized protein</fullName>
    </submittedName>
</protein>
<accession>A0A0E9VBI1</accession>
<evidence type="ECO:0000313" key="1">
    <source>
        <dbReference type="EMBL" id="JAH75407.1"/>
    </source>
</evidence>
<dbReference type="AlphaFoldDB" id="A0A0E9VBI1"/>
<reference evidence="1" key="1">
    <citation type="submission" date="2014-11" db="EMBL/GenBank/DDBJ databases">
        <authorList>
            <person name="Amaro Gonzalez C."/>
        </authorList>
    </citation>
    <scope>NUCLEOTIDE SEQUENCE</scope>
</reference>
<sequence length="34" mass="3985">MASTSYMGQKKHTPVLWLYNISYPSQPKNKIIKM</sequence>
<name>A0A0E9VBI1_ANGAN</name>
<proteinExistence type="predicted"/>
<dbReference type="EMBL" id="GBXM01033170">
    <property type="protein sequence ID" value="JAH75407.1"/>
    <property type="molecule type" value="Transcribed_RNA"/>
</dbReference>
<organism evidence="1">
    <name type="scientific">Anguilla anguilla</name>
    <name type="common">European freshwater eel</name>
    <name type="synonym">Muraena anguilla</name>
    <dbReference type="NCBI Taxonomy" id="7936"/>
    <lineage>
        <taxon>Eukaryota</taxon>
        <taxon>Metazoa</taxon>
        <taxon>Chordata</taxon>
        <taxon>Craniata</taxon>
        <taxon>Vertebrata</taxon>
        <taxon>Euteleostomi</taxon>
        <taxon>Actinopterygii</taxon>
        <taxon>Neopterygii</taxon>
        <taxon>Teleostei</taxon>
        <taxon>Anguilliformes</taxon>
        <taxon>Anguillidae</taxon>
        <taxon>Anguilla</taxon>
    </lineage>
</organism>
<reference evidence="1" key="2">
    <citation type="journal article" date="2015" name="Fish Shellfish Immunol.">
        <title>Early steps in the European eel (Anguilla anguilla)-Vibrio vulnificus interaction in the gills: Role of the RtxA13 toxin.</title>
        <authorList>
            <person name="Callol A."/>
            <person name="Pajuelo D."/>
            <person name="Ebbesson L."/>
            <person name="Teles M."/>
            <person name="MacKenzie S."/>
            <person name="Amaro C."/>
        </authorList>
    </citation>
    <scope>NUCLEOTIDE SEQUENCE</scope>
</reference>